<evidence type="ECO:0000256" key="2">
    <source>
        <dbReference type="ARBA" id="ARBA00001947"/>
    </source>
</evidence>
<comment type="cofactor">
    <cofactor evidence="2">
        <name>Zn(2+)</name>
        <dbReference type="ChEBI" id="CHEBI:29105"/>
    </cofactor>
</comment>
<reference evidence="17 18" key="1">
    <citation type="submission" date="2021-01" db="EMBL/GenBank/DDBJ databases">
        <title>Biogeographic distribution of Paracoccus.</title>
        <authorList>
            <person name="Hollensteiner J."/>
            <person name="Leineberger J."/>
            <person name="Brinkhoff T."/>
            <person name="Daniel R."/>
        </authorList>
    </citation>
    <scope>NUCLEOTIDE SEQUENCE [LARGE SCALE GENOMIC DNA]</scope>
    <source>
        <strain evidence="17 18">KCTC 22803</strain>
    </source>
</reference>
<dbReference type="EMBL" id="CP067136">
    <property type="protein sequence ID" value="WCR07918.1"/>
    <property type="molecule type" value="Genomic_DNA"/>
</dbReference>
<dbReference type="SUPFAM" id="SSF55486">
    <property type="entry name" value="Metalloproteases ('zincins'), catalytic domain"/>
    <property type="match status" value="1"/>
</dbReference>
<dbReference type="Proteomes" id="UP001219349">
    <property type="component" value="Chromosome"/>
</dbReference>
<dbReference type="InterPro" id="IPR014782">
    <property type="entry name" value="Peptidase_M1_dom"/>
</dbReference>
<name>A0ABY7SLN9_9RHOB</name>
<dbReference type="GO" id="GO:0004177">
    <property type="term" value="F:aminopeptidase activity"/>
    <property type="evidence" value="ECO:0007669"/>
    <property type="project" value="UniProtKB-KW"/>
</dbReference>
<dbReference type="InterPro" id="IPR024601">
    <property type="entry name" value="Peptidase_M1_pepN_C"/>
</dbReference>
<dbReference type="Pfam" id="PF17432">
    <property type="entry name" value="DUF3458_C"/>
    <property type="match status" value="1"/>
</dbReference>
<dbReference type="InterPro" id="IPR045357">
    <property type="entry name" value="Aminopeptidase_N-like_N"/>
</dbReference>
<dbReference type="Gene3D" id="2.60.40.1730">
    <property type="entry name" value="tricorn interacting facor f3 domain"/>
    <property type="match status" value="1"/>
</dbReference>
<dbReference type="RefSeq" id="WP_271882415.1">
    <property type="nucleotide sequence ID" value="NZ_CP067136.1"/>
</dbReference>
<evidence type="ECO:0000256" key="8">
    <source>
        <dbReference type="ARBA" id="ARBA00022723"/>
    </source>
</evidence>
<dbReference type="InterPro" id="IPR042097">
    <property type="entry name" value="Aminopeptidase_N-like_N_sf"/>
</dbReference>
<evidence type="ECO:0000256" key="3">
    <source>
        <dbReference type="ARBA" id="ARBA00010136"/>
    </source>
</evidence>
<dbReference type="InterPro" id="IPR037144">
    <property type="entry name" value="Peptidase_M1_pepN_C_sf"/>
</dbReference>
<evidence type="ECO:0000256" key="9">
    <source>
        <dbReference type="ARBA" id="ARBA00022801"/>
    </source>
</evidence>
<dbReference type="PRINTS" id="PR00756">
    <property type="entry name" value="ALADIPTASE"/>
</dbReference>
<comment type="catalytic activity">
    <reaction evidence="1">
        <text>Release of an N-terminal amino acid, Xaa-|-Yaa- from a peptide, amide or arylamide. Xaa is preferably Ala, but may be most amino acids including Pro (slow action). When a terminal hydrophobic residue is followed by a prolyl residue, the two may be released as an intact Xaa-Pro dipeptide.</text>
        <dbReference type="EC" id="3.4.11.2"/>
    </reaction>
</comment>
<dbReference type="PANTHER" id="PTHR46322:SF1">
    <property type="entry name" value="PUROMYCIN-SENSITIVE AMINOPEPTIDASE"/>
    <property type="match status" value="1"/>
</dbReference>
<protein>
    <recommendedName>
        <fullName evidence="5 12">Aminopeptidase N</fullName>
        <ecNumber evidence="4 12">3.4.11.2</ecNumber>
    </recommendedName>
</protein>
<evidence type="ECO:0000259" key="16">
    <source>
        <dbReference type="Pfam" id="PF17900"/>
    </source>
</evidence>
<dbReference type="CDD" id="cd09600">
    <property type="entry name" value="M1_APN"/>
    <property type="match status" value="1"/>
</dbReference>
<keyword evidence="18" id="KW-1185">Reference proteome</keyword>
<dbReference type="Gene3D" id="2.60.40.1840">
    <property type="match status" value="1"/>
</dbReference>
<organism evidence="17 18">
    <name type="scientific">Paracoccus fistulariae</name>
    <dbReference type="NCBI Taxonomy" id="658446"/>
    <lineage>
        <taxon>Bacteria</taxon>
        <taxon>Pseudomonadati</taxon>
        <taxon>Pseudomonadota</taxon>
        <taxon>Alphaproteobacteria</taxon>
        <taxon>Rhodobacterales</taxon>
        <taxon>Paracoccaceae</taxon>
        <taxon>Paracoccus</taxon>
    </lineage>
</organism>
<feature type="domain" description="Aminopeptidase N-like N-terminal" evidence="16">
    <location>
        <begin position="81"/>
        <end position="187"/>
    </location>
</feature>
<dbReference type="EC" id="3.4.11.2" evidence="4 12"/>
<gene>
    <name evidence="17" type="primary">pepN</name>
    <name evidence="17" type="ORF">JHX87_03570</name>
</gene>
<dbReference type="Pfam" id="PF11940">
    <property type="entry name" value="DUF3458"/>
    <property type="match status" value="1"/>
</dbReference>
<dbReference type="Pfam" id="PF17900">
    <property type="entry name" value="Peptidase_M1_N"/>
    <property type="match status" value="1"/>
</dbReference>
<dbReference type="Gene3D" id="3.30.2010.30">
    <property type="match status" value="1"/>
</dbReference>
<dbReference type="InterPro" id="IPR035414">
    <property type="entry name" value="Peptidase_M1_pepN_Ig-like"/>
</dbReference>
<evidence type="ECO:0000256" key="12">
    <source>
        <dbReference type="NCBIfam" id="TIGR02414"/>
    </source>
</evidence>
<dbReference type="Pfam" id="PF01433">
    <property type="entry name" value="Peptidase_M1"/>
    <property type="match status" value="1"/>
</dbReference>
<evidence type="ECO:0000256" key="11">
    <source>
        <dbReference type="ARBA" id="ARBA00023049"/>
    </source>
</evidence>
<evidence type="ECO:0000256" key="4">
    <source>
        <dbReference type="ARBA" id="ARBA00012564"/>
    </source>
</evidence>
<dbReference type="NCBIfam" id="TIGR02414">
    <property type="entry name" value="pepN_proteo"/>
    <property type="match status" value="1"/>
</dbReference>
<evidence type="ECO:0000256" key="5">
    <source>
        <dbReference type="ARBA" id="ARBA00015611"/>
    </source>
</evidence>
<proteinExistence type="inferred from homology"/>
<evidence type="ECO:0000259" key="13">
    <source>
        <dbReference type="Pfam" id="PF01433"/>
    </source>
</evidence>
<keyword evidence="9 17" id="KW-0378">Hydrolase</keyword>
<evidence type="ECO:0000313" key="17">
    <source>
        <dbReference type="EMBL" id="WCR07918.1"/>
    </source>
</evidence>
<feature type="domain" description="Peptidase M1 membrane alanine aminopeptidase" evidence="13">
    <location>
        <begin position="226"/>
        <end position="440"/>
    </location>
</feature>
<dbReference type="Gene3D" id="1.10.390.10">
    <property type="entry name" value="Neutral Protease Domain 2"/>
    <property type="match status" value="1"/>
</dbReference>
<keyword evidence="6 17" id="KW-0031">Aminopeptidase</keyword>
<dbReference type="InterPro" id="IPR012779">
    <property type="entry name" value="Peptidase_M1_pepN"/>
</dbReference>
<evidence type="ECO:0000313" key="18">
    <source>
        <dbReference type="Proteomes" id="UP001219349"/>
    </source>
</evidence>
<keyword evidence="7" id="KW-0645">Protease</keyword>
<dbReference type="InterPro" id="IPR001930">
    <property type="entry name" value="Peptidase_M1"/>
</dbReference>
<evidence type="ECO:0000256" key="1">
    <source>
        <dbReference type="ARBA" id="ARBA00000098"/>
    </source>
</evidence>
<evidence type="ECO:0000256" key="6">
    <source>
        <dbReference type="ARBA" id="ARBA00022438"/>
    </source>
</evidence>
<evidence type="ECO:0000256" key="7">
    <source>
        <dbReference type="ARBA" id="ARBA00022670"/>
    </source>
</evidence>
<dbReference type="InterPro" id="IPR027268">
    <property type="entry name" value="Peptidase_M4/M1_CTD_sf"/>
</dbReference>
<dbReference type="InterPro" id="IPR038438">
    <property type="entry name" value="PepN_Ig-like_sf"/>
</dbReference>
<dbReference type="SUPFAM" id="SSF63737">
    <property type="entry name" value="Leukotriene A4 hydrolase N-terminal domain"/>
    <property type="match status" value="1"/>
</dbReference>
<accession>A0ABY7SLN9</accession>
<comment type="similarity">
    <text evidence="3">Belongs to the peptidase M1 family.</text>
</comment>
<evidence type="ECO:0000259" key="15">
    <source>
        <dbReference type="Pfam" id="PF17432"/>
    </source>
</evidence>
<evidence type="ECO:0000256" key="10">
    <source>
        <dbReference type="ARBA" id="ARBA00022833"/>
    </source>
</evidence>
<keyword evidence="11" id="KW-0482">Metalloprotease</keyword>
<sequence length="863" mass="95867">MTQETRQIVQYLADYRPYPFLLSETRLDFTLIPDATRVKAVLSLAPRDPDTPEDLVLDGGAGLKLIALTVNGQKPDPAHVSREEERLVIAAAALPRSAFTLETEVQIDPAANTTFEGLYMSGGMFCTQCEAEGFRHITFYPDRPDVMATFRVTIRSDRKVLLSNGNPVGQAQGMAEWHDPWPKPSYLFALVAGDLVSISDSFTTMSGRKVDLNIWVRPGDQDRADYAMESLIRSMKWDEEVYGREYDLDVFNIVAVDDFNMGAMENKGLNIFNSKLVLASPETATDTDYERIEGVIAHEYFHNWTGNRITCRDWFQLCLKEGLTVFRDQQFTSDMRSAPVKRIEDVQALRARQFREDAGPLAHPPRPDHYEEINNFYTATVYEKGAEVIGMLKRLVGDAGYAKALDLYFDRHDGDAATIEDWLQVFEDATGRDLAQFKRWYVDAGTPHLDMVEQWSADDAGGRLTLTFTQETAPTPGQPDKPARVIPIAVGLIGPNGDEVLPTRILEMTQPQQSFDFEGLGARPVVSALRDFSAPVILTRRIDDATRAFLLAHDTDPFARWEAGRELAMTALVSLSQGQPGGDDYVTAIGELIADDSADPAFRALCLNLPGDEEIATRVFSLGLTPDPDAIHAARQDLARRIAQTHQDLLARIYDRMQVTGPYAPDAEGSARRALRIAALGLLNRIDGGQRAQVLFGTAGNMTERMAALACLIRLGLGDDALAILHQEFQDNRLVMDKWFSVQPMAAPPDSAVAIARDLAARPDFEWKNPNRFRALIGGFAANHAAFHAKDGAGYDFVADWIMRMDPVNPQIAARMSSLFETWPRYDAARREKALAALERIAALDGLSRNTREMVSRMIAAGA</sequence>
<keyword evidence="10" id="KW-0862">Zinc</keyword>
<keyword evidence="8" id="KW-0479">Metal-binding</keyword>
<feature type="domain" description="Peptidase M1 alanyl aminopeptidase C-terminal" evidence="15">
    <location>
        <begin position="545"/>
        <end position="859"/>
    </location>
</feature>
<dbReference type="PANTHER" id="PTHR46322">
    <property type="entry name" value="PUROMYCIN-SENSITIVE AMINOPEPTIDASE"/>
    <property type="match status" value="1"/>
</dbReference>
<evidence type="ECO:0000259" key="14">
    <source>
        <dbReference type="Pfam" id="PF11940"/>
    </source>
</evidence>
<feature type="domain" description="Peptidase M1 alanyl aminopeptidase Ig-like fold" evidence="14">
    <location>
        <begin position="445"/>
        <end position="539"/>
    </location>
</feature>
<dbReference type="Gene3D" id="1.25.50.10">
    <property type="entry name" value="Peptidase M1, alanyl aminopeptidase, C-terminal domain"/>
    <property type="match status" value="1"/>
</dbReference>